<dbReference type="NCBIfam" id="NF012208">
    <property type="entry name" value="SDR_dihy_bifunc"/>
    <property type="match status" value="1"/>
</dbReference>
<evidence type="ECO:0000256" key="2">
    <source>
        <dbReference type="ARBA" id="ARBA00023002"/>
    </source>
</evidence>
<dbReference type="PANTHER" id="PTHR42879">
    <property type="entry name" value="3-OXOACYL-(ACYL-CARRIER-PROTEIN) REDUCTASE"/>
    <property type="match status" value="1"/>
</dbReference>
<evidence type="ECO:0000313" key="3">
    <source>
        <dbReference type="EMBL" id="KZL48832.1"/>
    </source>
</evidence>
<dbReference type="Gene3D" id="3.40.50.720">
    <property type="entry name" value="NAD(P)-binding Rossmann-like Domain"/>
    <property type="match status" value="1"/>
</dbReference>
<proteinExistence type="inferred from homology"/>
<evidence type="ECO:0000313" key="4">
    <source>
        <dbReference type="Proteomes" id="UP000076555"/>
    </source>
</evidence>
<dbReference type="SUPFAM" id="SSF51735">
    <property type="entry name" value="NAD(P)-binding Rossmann-fold domains"/>
    <property type="match status" value="1"/>
</dbReference>
<dbReference type="Pfam" id="PF13561">
    <property type="entry name" value="adh_short_C2"/>
    <property type="match status" value="1"/>
</dbReference>
<dbReference type="EMBL" id="LWAJ01000218">
    <property type="protein sequence ID" value="KZL48832.1"/>
    <property type="molecule type" value="Genomic_DNA"/>
</dbReference>
<dbReference type="FunFam" id="3.40.50.720:FF:000084">
    <property type="entry name" value="Short-chain dehydrogenase reductase"/>
    <property type="match status" value="1"/>
</dbReference>
<comment type="caution">
    <text evidence="3">The sequence shown here is derived from an EMBL/GenBank/DDBJ whole genome shotgun (WGS) entry which is preliminary data.</text>
</comment>
<gene>
    <name evidence="3" type="ORF">A2T98_16020</name>
</gene>
<comment type="similarity">
    <text evidence="1">Belongs to the short-chain dehydrogenases/reductases (SDR) family.</text>
</comment>
<dbReference type="GO" id="GO:0016491">
    <property type="term" value="F:oxidoreductase activity"/>
    <property type="evidence" value="ECO:0007669"/>
    <property type="project" value="UniProtKB-KW"/>
</dbReference>
<dbReference type="AlphaFoldDB" id="A0A166ITQ0"/>
<dbReference type="InterPro" id="IPR036291">
    <property type="entry name" value="NAD(P)-bd_dom_sf"/>
</dbReference>
<accession>A0A166ITQ0</accession>
<protein>
    <submittedName>
        <fullName evidence="3">Diguanylate cyclase</fullName>
    </submittedName>
</protein>
<dbReference type="OrthoDB" id="9803333at2"/>
<evidence type="ECO:0000256" key="1">
    <source>
        <dbReference type="ARBA" id="ARBA00006484"/>
    </source>
</evidence>
<dbReference type="InterPro" id="IPR002347">
    <property type="entry name" value="SDR_fam"/>
</dbReference>
<dbReference type="PANTHER" id="PTHR42879:SF2">
    <property type="entry name" value="3-OXOACYL-[ACYL-CARRIER-PROTEIN] REDUCTASE FABG"/>
    <property type="match status" value="1"/>
</dbReference>
<keyword evidence="2" id="KW-0560">Oxidoreductase</keyword>
<sequence length="243" mass="26046">MLKKAIVTGSAVGIGRAIALDLASKGFDVAFHYNNSREAADQACQEAATYGVKAIVLQGDLTNPEQAKSLVENAAEQLGGLSVVVNNVGNYLGKPTSQISTDEWLRVIDSNLNTTFYVTQAAIPYLKASGWGRIVNFGCASAHNLIARLTNTAYIVAKTGIIIYTKSLAKELMQDNITANVVSPGIAENSFEYDDDSDETIPELPAKRPATLQEISHAAWFFISPDADYITGQVLEVSGGWSL</sequence>
<reference evidence="3 4" key="1">
    <citation type="submission" date="2016-04" db="EMBL/GenBank/DDBJ databases">
        <title>Draft Genome Assembly of the Bloom-forming Cyanobacterium Nodularia spumigena Strain CENA596 in Shrimp Production Ponds.</title>
        <authorList>
            <person name="Popin R.V."/>
            <person name="Rigonato J."/>
            <person name="Abreu V.A."/>
            <person name="Andreote A.P."/>
            <person name="Silveira S.B."/>
            <person name="Odebrecht C."/>
            <person name="Fiore M.F."/>
        </authorList>
    </citation>
    <scope>NUCLEOTIDE SEQUENCE [LARGE SCALE GENOMIC DNA]</scope>
    <source>
        <strain evidence="3 4">CENA596</strain>
    </source>
</reference>
<dbReference type="RefSeq" id="WP_063873633.1">
    <property type="nucleotide sequence ID" value="NZ_CAWMRI010000218.1"/>
</dbReference>
<dbReference type="PRINTS" id="PR00081">
    <property type="entry name" value="GDHRDH"/>
</dbReference>
<organism evidence="3 4">
    <name type="scientific">Nodularia spumigena CENA596</name>
    <dbReference type="NCBI Taxonomy" id="1819295"/>
    <lineage>
        <taxon>Bacteria</taxon>
        <taxon>Bacillati</taxon>
        <taxon>Cyanobacteriota</taxon>
        <taxon>Cyanophyceae</taxon>
        <taxon>Nostocales</taxon>
        <taxon>Nodulariaceae</taxon>
        <taxon>Nodularia</taxon>
    </lineage>
</organism>
<dbReference type="InterPro" id="IPR050259">
    <property type="entry name" value="SDR"/>
</dbReference>
<dbReference type="PRINTS" id="PR00080">
    <property type="entry name" value="SDRFAMILY"/>
</dbReference>
<dbReference type="Proteomes" id="UP000076555">
    <property type="component" value="Unassembled WGS sequence"/>
</dbReference>
<name>A0A166ITQ0_NODSP</name>